<protein>
    <recommendedName>
        <fullName evidence="17">Sodium transporter</fullName>
    </recommendedName>
</protein>
<feature type="transmembrane region" description="Helical" evidence="14">
    <location>
        <begin position="378"/>
        <end position="399"/>
    </location>
</feature>
<comment type="subcellular location">
    <subcellularLocation>
        <location evidence="1">Cell membrane</location>
        <topology evidence="1">Multi-pass membrane protein</topology>
    </subcellularLocation>
</comment>
<feature type="transmembrane region" description="Helical" evidence="14">
    <location>
        <begin position="120"/>
        <end position="145"/>
    </location>
</feature>
<reference evidence="15 16" key="1">
    <citation type="journal article" date="2016" name="Nat. Commun.">
        <title>Thousands of microbial genomes shed light on interconnected biogeochemical processes in an aquifer system.</title>
        <authorList>
            <person name="Anantharaman K."/>
            <person name="Brown C.T."/>
            <person name="Hug L.A."/>
            <person name="Sharon I."/>
            <person name="Castelle C.J."/>
            <person name="Probst A.J."/>
            <person name="Thomas B.C."/>
            <person name="Singh A."/>
            <person name="Wilkins M.J."/>
            <person name="Karaoz U."/>
            <person name="Brodie E.L."/>
            <person name="Williams K.H."/>
            <person name="Hubbard S.S."/>
            <person name="Banfield J.F."/>
        </authorList>
    </citation>
    <scope>NUCLEOTIDE SEQUENCE [LARGE SCALE GENOMIC DNA]</scope>
</reference>
<evidence type="ECO:0000256" key="6">
    <source>
        <dbReference type="ARBA" id="ARBA00022989"/>
    </source>
</evidence>
<dbReference type="PROSITE" id="PS50283">
    <property type="entry name" value="NA_SOLUT_SYMP_3"/>
    <property type="match status" value="1"/>
</dbReference>
<dbReference type="EMBL" id="MFIX01000122">
    <property type="protein sequence ID" value="OGG04360.1"/>
    <property type="molecule type" value="Genomic_DNA"/>
</dbReference>
<comment type="caution">
    <text evidence="15">The sequence shown here is derived from an EMBL/GenBank/DDBJ whole genome shotgun (WGS) entry which is preliminary data.</text>
</comment>
<dbReference type="PANTHER" id="PTHR42985:SF40">
    <property type="entry name" value="LD47995P-RELATED"/>
    <property type="match status" value="1"/>
</dbReference>
<evidence type="ECO:0000313" key="15">
    <source>
        <dbReference type="EMBL" id="OGG04360.1"/>
    </source>
</evidence>
<comment type="catalytic activity">
    <reaction evidence="12">
        <text>iodide(out) + 2 Na(+)(out) = iodide(in) + 2 Na(+)(in)</text>
        <dbReference type="Rhea" id="RHEA:71207"/>
        <dbReference type="ChEBI" id="CHEBI:16382"/>
        <dbReference type="ChEBI" id="CHEBI:29101"/>
    </reaction>
</comment>
<evidence type="ECO:0000256" key="4">
    <source>
        <dbReference type="ARBA" id="ARBA00022475"/>
    </source>
</evidence>
<dbReference type="GO" id="GO:0015293">
    <property type="term" value="F:symporter activity"/>
    <property type="evidence" value="ECO:0007669"/>
    <property type="project" value="TreeGrafter"/>
</dbReference>
<evidence type="ECO:0000256" key="3">
    <source>
        <dbReference type="ARBA" id="ARBA00022448"/>
    </source>
</evidence>
<dbReference type="PROSITE" id="PS00456">
    <property type="entry name" value="NA_SOLUT_SYMP_1"/>
    <property type="match status" value="1"/>
</dbReference>
<keyword evidence="11" id="KW-0739">Sodium transport</keyword>
<dbReference type="GO" id="GO:0015075">
    <property type="term" value="F:monoatomic ion transmembrane transporter activity"/>
    <property type="evidence" value="ECO:0007669"/>
    <property type="project" value="UniProtKB-ARBA"/>
</dbReference>
<evidence type="ECO:0000313" key="16">
    <source>
        <dbReference type="Proteomes" id="UP000179129"/>
    </source>
</evidence>
<evidence type="ECO:0000256" key="9">
    <source>
        <dbReference type="ARBA" id="ARBA00023136"/>
    </source>
</evidence>
<organism evidence="15 16">
    <name type="scientific">Candidatus Glassbacteria bacterium RIFCSPLOWO2_12_FULL_58_11</name>
    <dbReference type="NCBI Taxonomy" id="1817867"/>
    <lineage>
        <taxon>Bacteria</taxon>
        <taxon>Candidatus Glassiibacteriota</taxon>
    </lineage>
</organism>
<feature type="transmembrane region" description="Helical" evidence="14">
    <location>
        <begin position="151"/>
        <end position="170"/>
    </location>
</feature>
<accession>A0A1F5YVY5</accession>
<keyword evidence="6 14" id="KW-1133">Transmembrane helix</keyword>
<dbReference type="PANTHER" id="PTHR42985">
    <property type="entry name" value="SODIUM-COUPLED MONOCARBOXYLATE TRANSPORTER"/>
    <property type="match status" value="1"/>
</dbReference>
<dbReference type="Proteomes" id="UP000179129">
    <property type="component" value="Unassembled WGS sequence"/>
</dbReference>
<evidence type="ECO:0000256" key="10">
    <source>
        <dbReference type="ARBA" id="ARBA00023180"/>
    </source>
</evidence>
<evidence type="ECO:0000256" key="12">
    <source>
        <dbReference type="ARBA" id="ARBA00036099"/>
    </source>
</evidence>
<feature type="transmembrane region" description="Helical" evidence="14">
    <location>
        <begin position="76"/>
        <end position="99"/>
    </location>
</feature>
<evidence type="ECO:0000256" key="8">
    <source>
        <dbReference type="ARBA" id="ARBA00023065"/>
    </source>
</evidence>
<dbReference type="STRING" id="1817867.A3F83_02825"/>
<keyword evidence="9 14" id="KW-0472">Membrane</keyword>
<evidence type="ECO:0000256" key="5">
    <source>
        <dbReference type="ARBA" id="ARBA00022692"/>
    </source>
</evidence>
<feature type="transmembrane region" description="Helical" evidence="14">
    <location>
        <begin position="6"/>
        <end position="26"/>
    </location>
</feature>
<name>A0A1F5YVY5_9BACT</name>
<sequence>MHSIGALDYAVLVTYFITVILIGLYFTRRQTSTNEYFLASKSIPWLPLGISMYVTQFSSISLLMNPAETFQYDLQFLSYNLVIPLAAAVTIVIFIDLYSRLSITTAFEYLELRFNGALRLLCSVIYLLARGLYAGIVLFSLALALSVVTGIDIVIVLLLVGTVSIIYTLLGGMRAVIWTDVMQFCVLFSGVLFSLWLIVNKLEGGLGELIDLGLAHNKFRLVNPAEFSFSQRYTFWGLMFFGMTLFLSHKGTDQLNVQRYLSGKSTAHSKGALLFSAFVSPPIQALLYFLGIGLFVYYLKHPDPHVTHLIADNDIKSIYPYFIVSLVPAGLRGLLLGGLLAAAMSSIDSVLNTLSAVTVTDIYKRWLHKGVDPVRELLVAKLMIVLWGLVVTSFAFAMMDVQSLLETVNTVLSVFLGQLLGVFLLGVLSSRATGWGVLIGAALGQLTILLIRYNLIHILDGRLVFSLSSGVGEGLCGESISFIWYLPAGATVTIVVGYLASLLFAAPEKEKIKPYMWKWLGWRKVVS</sequence>
<keyword evidence="10" id="KW-0325">Glycoprotein</keyword>
<dbReference type="Gene3D" id="1.20.1730.10">
    <property type="entry name" value="Sodium/glucose cotransporter"/>
    <property type="match status" value="1"/>
</dbReference>
<dbReference type="Pfam" id="PF00474">
    <property type="entry name" value="SSF"/>
    <property type="match status" value="1"/>
</dbReference>
<feature type="transmembrane region" description="Helical" evidence="14">
    <location>
        <begin position="482"/>
        <end position="506"/>
    </location>
</feature>
<keyword evidence="7" id="KW-0915">Sodium</keyword>
<evidence type="ECO:0000256" key="11">
    <source>
        <dbReference type="ARBA" id="ARBA00023201"/>
    </source>
</evidence>
<keyword evidence="3" id="KW-0813">Transport</keyword>
<feature type="transmembrane region" description="Helical" evidence="14">
    <location>
        <begin position="435"/>
        <end position="455"/>
    </location>
</feature>
<gene>
    <name evidence="15" type="ORF">A3F83_02825</name>
</gene>
<dbReference type="InterPro" id="IPR001734">
    <property type="entry name" value="Na/solute_symporter"/>
</dbReference>
<keyword evidence="5 14" id="KW-0812">Transmembrane</keyword>
<feature type="transmembrane region" description="Helical" evidence="14">
    <location>
        <begin position="272"/>
        <end position="298"/>
    </location>
</feature>
<keyword evidence="8" id="KW-0406">Ion transport</keyword>
<evidence type="ECO:0000256" key="14">
    <source>
        <dbReference type="SAM" id="Phobius"/>
    </source>
</evidence>
<proteinExistence type="inferred from homology"/>
<keyword evidence="4" id="KW-1003">Cell membrane</keyword>
<comment type="similarity">
    <text evidence="2 13">Belongs to the sodium:solute symporter (SSF) (TC 2.A.21) family.</text>
</comment>
<evidence type="ECO:0000256" key="1">
    <source>
        <dbReference type="ARBA" id="ARBA00004651"/>
    </source>
</evidence>
<dbReference type="GO" id="GO:0098660">
    <property type="term" value="P:inorganic ion transmembrane transport"/>
    <property type="evidence" value="ECO:0007669"/>
    <property type="project" value="UniProtKB-ARBA"/>
</dbReference>
<dbReference type="NCBIfam" id="TIGR00813">
    <property type="entry name" value="sss"/>
    <property type="match status" value="1"/>
</dbReference>
<dbReference type="GO" id="GO:0005886">
    <property type="term" value="C:plasma membrane"/>
    <property type="evidence" value="ECO:0007669"/>
    <property type="project" value="UniProtKB-SubCell"/>
</dbReference>
<evidence type="ECO:0008006" key="17">
    <source>
        <dbReference type="Google" id="ProtNLM"/>
    </source>
</evidence>
<feature type="transmembrane region" description="Helical" evidence="14">
    <location>
        <begin position="411"/>
        <end position="428"/>
    </location>
</feature>
<feature type="transmembrane region" description="Helical" evidence="14">
    <location>
        <begin position="46"/>
        <end position="64"/>
    </location>
</feature>
<feature type="transmembrane region" description="Helical" evidence="14">
    <location>
        <begin position="233"/>
        <end position="251"/>
    </location>
</feature>
<evidence type="ECO:0000256" key="7">
    <source>
        <dbReference type="ARBA" id="ARBA00023053"/>
    </source>
</evidence>
<dbReference type="AlphaFoldDB" id="A0A1F5YVY5"/>
<dbReference type="InterPro" id="IPR051163">
    <property type="entry name" value="Sodium:Solute_Symporter_SSF"/>
</dbReference>
<dbReference type="InterPro" id="IPR018212">
    <property type="entry name" value="Na/solute_symporter_CS"/>
</dbReference>
<dbReference type="InterPro" id="IPR038377">
    <property type="entry name" value="Na/Glc_symporter_sf"/>
</dbReference>
<feature type="transmembrane region" description="Helical" evidence="14">
    <location>
        <begin position="177"/>
        <end position="199"/>
    </location>
</feature>
<evidence type="ECO:0000256" key="2">
    <source>
        <dbReference type="ARBA" id="ARBA00006434"/>
    </source>
</evidence>
<feature type="transmembrane region" description="Helical" evidence="14">
    <location>
        <begin position="318"/>
        <end position="342"/>
    </location>
</feature>
<dbReference type="GO" id="GO:0006814">
    <property type="term" value="P:sodium ion transport"/>
    <property type="evidence" value="ECO:0007669"/>
    <property type="project" value="UniProtKB-KW"/>
</dbReference>
<evidence type="ECO:0000256" key="13">
    <source>
        <dbReference type="RuleBase" id="RU362091"/>
    </source>
</evidence>